<dbReference type="PANTHER" id="PTHR23513:SF6">
    <property type="entry name" value="MAJOR FACILITATOR SUPERFAMILY ASSOCIATED DOMAIN-CONTAINING PROTEIN"/>
    <property type="match status" value="1"/>
</dbReference>
<feature type="transmembrane region" description="Helical" evidence="7">
    <location>
        <begin position="226"/>
        <end position="248"/>
    </location>
</feature>
<feature type="transmembrane region" description="Helical" evidence="7">
    <location>
        <begin position="380"/>
        <end position="399"/>
    </location>
</feature>
<evidence type="ECO:0000256" key="1">
    <source>
        <dbReference type="ARBA" id="ARBA00004651"/>
    </source>
</evidence>
<dbReference type="InterPro" id="IPR010290">
    <property type="entry name" value="TM_effector"/>
</dbReference>
<feature type="transmembrane region" description="Helical" evidence="7">
    <location>
        <begin position="310"/>
        <end position="330"/>
    </location>
</feature>
<feature type="transmembrane region" description="Helical" evidence="7">
    <location>
        <begin position="12"/>
        <end position="38"/>
    </location>
</feature>
<gene>
    <name evidence="9" type="ORF">FE784_22590</name>
</gene>
<sequence>MKLSQSQSFVRFWAASTTSYFGTYITSLSLQVLIVANLQGGAADVGWMNASRWLPYVVLGLVAGVMIDRAQRKYVLVLTDLGRGILMALIGLTDLFGTLQMGWLMVMMMGFGILSIFHDAAYQSFVPQLVPKDMLTRANARLEQSAAVAESSGPALAGGLVAWVGAPFTVLVNAAAYGMSGAWMASIQHASKVEAPAGSVRTQVKEGLRWVYRHPYLRSLALNTHAWFFFHSMTGAVLVTFALVELGFNESKVGFALAAAGIGAVAGSFLSTMVGQRLGVGLAMTFSRILYVPALFLIAVAPSVDSFHSPVFPMFVVMSGQFLYGFAMGVEGPLEMGYRQTVTPLSLQGRMNATMRSINRSMIVIGAPLGGLIADTFGFRTSLTLAVAGLAFCAIWFWLSPMRHAKLDENQIEGV</sequence>
<evidence type="ECO:0000313" key="9">
    <source>
        <dbReference type="EMBL" id="TNJ63955.1"/>
    </source>
</evidence>
<dbReference type="Pfam" id="PF05977">
    <property type="entry name" value="MFS_3"/>
    <property type="match status" value="1"/>
</dbReference>
<dbReference type="OrthoDB" id="2276409at2"/>
<dbReference type="GO" id="GO:0005886">
    <property type="term" value="C:plasma membrane"/>
    <property type="evidence" value="ECO:0007669"/>
    <property type="project" value="UniProtKB-SubCell"/>
</dbReference>
<evidence type="ECO:0000256" key="3">
    <source>
        <dbReference type="ARBA" id="ARBA00022475"/>
    </source>
</evidence>
<keyword evidence="5 7" id="KW-1133">Transmembrane helix</keyword>
<keyword evidence="6 7" id="KW-0472">Membrane</keyword>
<dbReference type="PROSITE" id="PS50850">
    <property type="entry name" value="MFS"/>
    <property type="match status" value="1"/>
</dbReference>
<dbReference type="Gene3D" id="1.20.1250.20">
    <property type="entry name" value="MFS general substrate transporter like domains"/>
    <property type="match status" value="1"/>
</dbReference>
<dbReference type="PANTHER" id="PTHR23513">
    <property type="entry name" value="INTEGRAL MEMBRANE EFFLUX PROTEIN-RELATED"/>
    <property type="match status" value="1"/>
</dbReference>
<evidence type="ECO:0000256" key="4">
    <source>
        <dbReference type="ARBA" id="ARBA00022692"/>
    </source>
</evidence>
<comment type="subcellular location">
    <subcellularLocation>
        <location evidence="1">Cell membrane</location>
        <topology evidence="1">Multi-pass membrane protein</topology>
    </subcellularLocation>
</comment>
<feature type="transmembrane region" description="Helical" evidence="7">
    <location>
        <begin position="254"/>
        <end position="274"/>
    </location>
</feature>
<evidence type="ECO:0000256" key="5">
    <source>
        <dbReference type="ARBA" id="ARBA00022989"/>
    </source>
</evidence>
<dbReference type="InterPro" id="IPR020846">
    <property type="entry name" value="MFS_dom"/>
</dbReference>
<feature type="domain" description="Major facilitator superfamily (MFS) profile" evidence="8">
    <location>
        <begin position="216"/>
        <end position="415"/>
    </location>
</feature>
<evidence type="ECO:0000259" key="8">
    <source>
        <dbReference type="PROSITE" id="PS50850"/>
    </source>
</evidence>
<evidence type="ECO:0000256" key="7">
    <source>
        <dbReference type="SAM" id="Phobius"/>
    </source>
</evidence>
<dbReference type="AlphaFoldDB" id="A0A5C4T5B8"/>
<dbReference type="SUPFAM" id="SSF103473">
    <property type="entry name" value="MFS general substrate transporter"/>
    <property type="match status" value="1"/>
</dbReference>
<evidence type="ECO:0000256" key="6">
    <source>
        <dbReference type="ARBA" id="ARBA00023136"/>
    </source>
</evidence>
<name>A0A5C4T5B8_9BACL</name>
<dbReference type="InterPro" id="IPR036259">
    <property type="entry name" value="MFS_trans_sf"/>
</dbReference>
<dbReference type="CDD" id="cd06173">
    <property type="entry name" value="MFS_MefA_like"/>
    <property type="match status" value="1"/>
</dbReference>
<accession>A0A5C4T5B8</accession>
<evidence type="ECO:0000256" key="2">
    <source>
        <dbReference type="ARBA" id="ARBA00022448"/>
    </source>
</evidence>
<dbReference type="EMBL" id="VDCQ01000035">
    <property type="protein sequence ID" value="TNJ63955.1"/>
    <property type="molecule type" value="Genomic_DNA"/>
</dbReference>
<feature type="transmembrane region" description="Helical" evidence="7">
    <location>
        <begin position="102"/>
        <end position="122"/>
    </location>
</feature>
<reference evidence="9 10" key="1">
    <citation type="submission" date="2019-05" db="EMBL/GenBank/DDBJ databases">
        <title>We sequenced the genome of Paenibacillus hemerocallicola KCTC 33185 for further insight into its adaptation and study the phylogeny of Paenibacillus.</title>
        <authorList>
            <person name="Narsing Rao M.P."/>
        </authorList>
    </citation>
    <scope>NUCLEOTIDE SEQUENCE [LARGE SCALE GENOMIC DNA]</scope>
    <source>
        <strain evidence="9 10">KCTC 33185</strain>
    </source>
</reference>
<keyword evidence="10" id="KW-1185">Reference proteome</keyword>
<feature type="transmembrane region" description="Helical" evidence="7">
    <location>
        <begin position="50"/>
        <end position="67"/>
    </location>
</feature>
<protein>
    <submittedName>
        <fullName evidence="9">MFS transporter</fullName>
    </submittedName>
</protein>
<dbReference type="Proteomes" id="UP000307943">
    <property type="component" value="Unassembled WGS sequence"/>
</dbReference>
<evidence type="ECO:0000313" key="10">
    <source>
        <dbReference type="Proteomes" id="UP000307943"/>
    </source>
</evidence>
<keyword evidence="4 7" id="KW-0812">Transmembrane</keyword>
<comment type="caution">
    <text evidence="9">The sequence shown here is derived from an EMBL/GenBank/DDBJ whole genome shotgun (WGS) entry which is preliminary data.</text>
</comment>
<organism evidence="9 10">
    <name type="scientific">Paenibacillus hemerocallicola</name>
    <dbReference type="NCBI Taxonomy" id="1172614"/>
    <lineage>
        <taxon>Bacteria</taxon>
        <taxon>Bacillati</taxon>
        <taxon>Bacillota</taxon>
        <taxon>Bacilli</taxon>
        <taxon>Bacillales</taxon>
        <taxon>Paenibacillaceae</taxon>
        <taxon>Paenibacillus</taxon>
    </lineage>
</organism>
<proteinExistence type="predicted"/>
<dbReference type="GO" id="GO:0022857">
    <property type="term" value="F:transmembrane transporter activity"/>
    <property type="evidence" value="ECO:0007669"/>
    <property type="project" value="InterPro"/>
</dbReference>
<keyword evidence="2" id="KW-0813">Transport</keyword>
<feature type="transmembrane region" description="Helical" evidence="7">
    <location>
        <begin position="286"/>
        <end position="304"/>
    </location>
</feature>
<dbReference type="RefSeq" id="WP_139604502.1">
    <property type="nucleotide sequence ID" value="NZ_VDCQ01000035.1"/>
</dbReference>
<feature type="transmembrane region" description="Helical" evidence="7">
    <location>
        <begin position="357"/>
        <end position="374"/>
    </location>
</feature>
<keyword evidence="3" id="KW-1003">Cell membrane</keyword>